<dbReference type="PROSITE" id="PS00025">
    <property type="entry name" value="P_TREFOIL_1"/>
    <property type="match status" value="1"/>
</dbReference>
<evidence type="ECO:0000256" key="1">
    <source>
        <dbReference type="ARBA" id="ARBA00004613"/>
    </source>
</evidence>
<feature type="disulfide bond" evidence="4">
    <location>
        <begin position="225"/>
        <end position="240"/>
    </location>
</feature>
<evidence type="ECO:0000313" key="7">
    <source>
        <dbReference type="Proteomes" id="UP001642483"/>
    </source>
</evidence>
<sequence>MNENFNLRSLHFATKVYPALSRRGYLKLEMIFGKCMRSLHFYFLLVMSCAVCQEFAAAMKWKVSDNLGVNWRLPKRGRFKSGYFMKDVDTEVQIESDASLKQISCQVQCEINKEKRIGCGYTGLSEKKCLAKQCCWDENANTSSIRCYRENTAVCKECLNILPHERVYCQTLLKQSRLMSMKRGCTEAGCCWQKSRNKVQCYDKKKKRSTKLKCEDIIEEKRERCGGGDISEEECWKRGCCYDNRTLSAVKCFGEITSLATNQTLLLTTIRLSAENVTISTSLTEKISTTPLPNATHITSQAVTHDSSDFNTSSLLFLSADETTSPYFNEEDNVSTPNNRVTFSKALEYTATETLWSTRHNDFTSSHTTNSIGLTSDVMLSAADSQTTSAFVTNTEWTESITDKSNYVTAGTNTIHLQTTQVIPVTETTRVDIIDDTTSFFQVQDGIELQADPTKVSILQHPFLGSVHPTNFSSLINNMVGLNDANNSGSLSYPSTTDGSRSTPSSVGQSMILCILGKSKLCALSLLLQAMGKSLANESRFTNTAPRSPPEKIIETPMDNQLQQFCNLLSQFGVEASLLTKYCHVMDQLGTYSLPSVPSMSELMSIMASSTTKTDTIEDSVELDGKPRSLLQFLNMKTSTRKEVSASCKRAEKFKESSAKFLWSCKPNRHIDNIDECQALGCCWTGPEESYMDSLLKKINIKSPLIKYFLDQRMGQNFLQDNEKDHYCIRPITDNLLNILMVLSAMQDKVQHHTQYSTLVDDNGSPLNVGSFPSPNTLRNTHSCSFHDFPRQECGNTMSTKNECLDLNCCWEPQPNRPSCFLPVD</sequence>
<reference evidence="6 7" key="1">
    <citation type="submission" date="2024-02" db="EMBL/GenBank/DDBJ databases">
        <authorList>
            <person name="Daric V."/>
            <person name="Darras S."/>
        </authorList>
    </citation>
    <scope>NUCLEOTIDE SEQUENCE [LARGE SCALE GENOMIC DNA]</scope>
</reference>
<comment type="caution">
    <text evidence="4">Lacks conserved residue(s) required for the propagation of feature annotation.</text>
</comment>
<feature type="domain" description="P-type" evidence="5">
    <location>
        <begin position="107"/>
        <end position="151"/>
    </location>
</feature>
<dbReference type="SUPFAM" id="SSF57492">
    <property type="entry name" value="Trefoil"/>
    <property type="match status" value="3"/>
</dbReference>
<evidence type="ECO:0000256" key="4">
    <source>
        <dbReference type="PROSITE-ProRule" id="PRU00779"/>
    </source>
</evidence>
<feature type="disulfide bond" evidence="4">
    <location>
        <begin position="784"/>
        <end position="810"/>
    </location>
</feature>
<feature type="disulfide bond" evidence="4">
    <location>
        <begin position="235"/>
        <end position="252"/>
    </location>
</feature>
<proteinExistence type="predicted"/>
<protein>
    <recommendedName>
        <fullName evidence="5">P-type domain-containing protein</fullName>
    </recommendedName>
</protein>
<organism evidence="6 7">
    <name type="scientific">Clavelina lepadiformis</name>
    <name type="common">Light-bulb sea squirt</name>
    <name type="synonym">Ascidia lepadiformis</name>
    <dbReference type="NCBI Taxonomy" id="159417"/>
    <lineage>
        <taxon>Eukaryota</taxon>
        <taxon>Metazoa</taxon>
        <taxon>Chordata</taxon>
        <taxon>Tunicata</taxon>
        <taxon>Ascidiacea</taxon>
        <taxon>Aplousobranchia</taxon>
        <taxon>Clavelinidae</taxon>
        <taxon>Clavelina</taxon>
    </lineage>
</organism>
<feature type="domain" description="P-type" evidence="5">
    <location>
        <begin position="156"/>
        <end position="205"/>
    </location>
</feature>
<evidence type="ECO:0000256" key="3">
    <source>
        <dbReference type="ARBA" id="ARBA00023157"/>
    </source>
</evidence>
<feature type="disulfide bond" evidence="4">
    <location>
        <begin position="109"/>
        <end position="135"/>
    </location>
</feature>
<comment type="subcellular location">
    <subcellularLocation>
        <location evidence="1">Secreted</location>
    </subcellularLocation>
</comment>
<feature type="disulfide bond" evidence="4">
    <location>
        <begin position="794"/>
        <end position="809"/>
    </location>
</feature>
<dbReference type="PANTHER" id="PTHR13826">
    <property type="entry name" value="INTESTINAL TREFOIL FACTOR-RELATED"/>
    <property type="match status" value="1"/>
</dbReference>
<dbReference type="InterPro" id="IPR017994">
    <property type="entry name" value="P_trefoil_chordata"/>
</dbReference>
<dbReference type="Gene3D" id="4.10.110.10">
    <property type="entry name" value="Spasmolytic Protein, domain 1"/>
    <property type="match status" value="3"/>
</dbReference>
<dbReference type="EMBL" id="CAWYQH010000096">
    <property type="protein sequence ID" value="CAK8683151.1"/>
    <property type="molecule type" value="Genomic_DNA"/>
</dbReference>
<dbReference type="InterPro" id="IPR044913">
    <property type="entry name" value="P_trefoil_dom_sf"/>
</dbReference>
<keyword evidence="2" id="KW-0964">Secreted</keyword>
<evidence type="ECO:0000256" key="2">
    <source>
        <dbReference type="ARBA" id="ARBA00022525"/>
    </source>
</evidence>
<evidence type="ECO:0000259" key="5">
    <source>
        <dbReference type="PROSITE" id="PS51448"/>
    </source>
</evidence>
<accession>A0ABP0FU41</accession>
<feature type="domain" description="P-type" evidence="5">
    <location>
        <begin position="782"/>
        <end position="824"/>
    </location>
</feature>
<gene>
    <name evidence="6" type="ORF">CVLEPA_LOCUS14253</name>
</gene>
<dbReference type="CDD" id="cd00111">
    <property type="entry name" value="Trefoil"/>
    <property type="match status" value="3"/>
</dbReference>
<dbReference type="Pfam" id="PF00088">
    <property type="entry name" value="Trefoil"/>
    <property type="match status" value="3"/>
</dbReference>
<feature type="domain" description="P-type" evidence="5">
    <location>
        <begin position="212"/>
        <end position="256"/>
    </location>
</feature>
<dbReference type="Proteomes" id="UP001642483">
    <property type="component" value="Unassembled WGS sequence"/>
</dbReference>
<dbReference type="InterPro" id="IPR000519">
    <property type="entry name" value="P_trefoil_dom"/>
</dbReference>
<evidence type="ECO:0000313" key="6">
    <source>
        <dbReference type="EMBL" id="CAK8683151.1"/>
    </source>
</evidence>
<name>A0ABP0FU41_CLALP</name>
<keyword evidence="7" id="KW-1185">Reference proteome</keyword>
<dbReference type="PROSITE" id="PS51448">
    <property type="entry name" value="P_TREFOIL_2"/>
    <property type="match status" value="4"/>
</dbReference>
<dbReference type="InterPro" id="IPR017957">
    <property type="entry name" value="P_trefoil_CS"/>
</dbReference>
<feature type="disulfide bond" evidence="4">
    <location>
        <begin position="119"/>
        <end position="134"/>
    </location>
</feature>
<dbReference type="SMART" id="SM00018">
    <property type="entry name" value="PD"/>
    <property type="match status" value="3"/>
</dbReference>
<keyword evidence="3 4" id="KW-1015">Disulfide bond</keyword>
<dbReference type="PANTHER" id="PTHR13826:SF14">
    <property type="entry name" value="TREFOIL FACTOR 2"/>
    <property type="match status" value="1"/>
</dbReference>
<comment type="caution">
    <text evidence="6">The sequence shown here is derived from an EMBL/GenBank/DDBJ whole genome shotgun (WGS) entry which is preliminary data.</text>
</comment>